<reference evidence="1" key="1">
    <citation type="journal article" date="2014" name="Front. Microbiol.">
        <title>High frequency of phylogenetically diverse reductive dehalogenase-homologous genes in deep subseafloor sedimentary metagenomes.</title>
        <authorList>
            <person name="Kawai M."/>
            <person name="Futagami T."/>
            <person name="Toyoda A."/>
            <person name="Takaki Y."/>
            <person name="Nishi S."/>
            <person name="Hori S."/>
            <person name="Arai W."/>
            <person name="Tsubouchi T."/>
            <person name="Morono Y."/>
            <person name="Uchiyama I."/>
            <person name="Ito T."/>
            <person name="Fujiyama A."/>
            <person name="Inagaki F."/>
            <person name="Takami H."/>
        </authorList>
    </citation>
    <scope>NUCLEOTIDE SEQUENCE</scope>
    <source>
        <strain evidence="1">Expedition CK06-06</strain>
    </source>
</reference>
<gene>
    <name evidence="1" type="ORF">S12H4_22552</name>
</gene>
<evidence type="ECO:0000313" key="1">
    <source>
        <dbReference type="EMBL" id="GAI76658.1"/>
    </source>
</evidence>
<name>X1R7Y7_9ZZZZ</name>
<dbReference type="AlphaFoldDB" id="X1R7Y7"/>
<proteinExistence type="predicted"/>
<feature type="non-terminal residue" evidence="1">
    <location>
        <position position="1"/>
    </location>
</feature>
<accession>X1R7Y7</accession>
<organism evidence="1">
    <name type="scientific">marine sediment metagenome</name>
    <dbReference type="NCBI Taxonomy" id="412755"/>
    <lineage>
        <taxon>unclassified sequences</taxon>
        <taxon>metagenomes</taxon>
        <taxon>ecological metagenomes</taxon>
    </lineage>
</organism>
<comment type="caution">
    <text evidence="1">The sequence shown here is derived from an EMBL/GenBank/DDBJ whole genome shotgun (WGS) entry which is preliminary data.</text>
</comment>
<protein>
    <submittedName>
        <fullName evidence="1">Uncharacterized protein</fullName>
    </submittedName>
</protein>
<dbReference type="EMBL" id="BARW01011782">
    <property type="protein sequence ID" value="GAI76658.1"/>
    <property type="molecule type" value="Genomic_DNA"/>
</dbReference>
<sequence length="135" mass="15979">EDLRGVAVIHNGMKICSLPMLWAEPAIRDSVFGYVEFDYKLDRELRKTQNQVPNHYDLQWRRVIPRAIKNYVEDQLQQFGREKLGIGIDWRQRREQIRTEAEQWALRQLSILTPAYLHTFDAVVNTSHCNFVVLP</sequence>